<sequence length="326" mass="33943">MSKASRIALVILAGAAVAAGVFFYERQPAPAAPMPAAGMVRRTEIRLAPEVNGRLVQVSVALGQHVAKGDLLAVIDNPDLVAALGQARAALEAARADRANVYAGVRAEEIDIAAGAVETAQANLLLAQQQNTRVVALKQRGFNSGSQLDESNASLAKATADLDLKRAELAADKAGPTAEVRALADAKVALAESAVADAEATLAKTRLLAPQAGTVGTVVSEIGEVLTPGKPIVVLVPEERPWTSFVMREDELRGLTIGSRVSLSTSGAGPFEAVVSEMRPLGEFATWRAARAVGDHDLNSFTLRLDPTGEVQGLEPGMTVFMGGQR</sequence>
<evidence type="ECO:0000313" key="3">
    <source>
        <dbReference type="Proteomes" id="UP001156882"/>
    </source>
</evidence>
<protein>
    <submittedName>
        <fullName evidence="2">Membrane protein</fullName>
    </submittedName>
</protein>
<keyword evidence="3" id="KW-1185">Reference proteome</keyword>
<dbReference type="PANTHER" id="PTHR30438:SF2">
    <property type="entry name" value="MEMBRANE PROTEIN"/>
    <property type="match status" value="1"/>
</dbReference>
<dbReference type="RefSeq" id="WP_284313844.1">
    <property type="nucleotide sequence ID" value="NZ_BSPC01000034.1"/>
</dbReference>
<dbReference type="PANTHER" id="PTHR30438">
    <property type="entry name" value="36 KDA ANTIGEN-RELATED"/>
    <property type="match status" value="1"/>
</dbReference>
<name>A0ABQ6CKA0_9HYPH</name>
<dbReference type="EMBL" id="BSPC01000034">
    <property type="protein sequence ID" value="GLS20763.1"/>
    <property type="molecule type" value="Genomic_DNA"/>
</dbReference>
<dbReference type="Gene3D" id="2.40.30.170">
    <property type="match status" value="1"/>
</dbReference>
<evidence type="ECO:0000259" key="1">
    <source>
        <dbReference type="Pfam" id="PF25917"/>
    </source>
</evidence>
<dbReference type="InterPro" id="IPR058625">
    <property type="entry name" value="MdtA-like_BSH"/>
</dbReference>
<dbReference type="SUPFAM" id="SSF111369">
    <property type="entry name" value="HlyD-like secretion proteins"/>
    <property type="match status" value="2"/>
</dbReference>
<feature type="domain" description="Multidrug resistance protein MdtA-like barrel-sandwich hybrid" evidence="1">
    <location>
        <begin position="46"/>
        <end position="233"/>
    </location>
</feature>
<reference evidence="3" key="1">
    <citation type="journal article" date="2019" name="Int. J. Syst. Evol. Microbiol.">
        <title>The Global Catalogue of Microorganisms (GCM) 10K type strain sequencing project: providing services to taxonomists for standard genome sequencing and annotation.</title>
        <authorList>
            <consortium name="The Broad Institute Genomics Platform"/>
            <consortium name="The Broad Institute Genome Sequencing Center for Infectious Disease"/>
            <person name="Wu L."/>
            <person name="Ma J."/>
        </authorList>
    </citation>
    <scope>NUCLEOTIDE SEQUENCE [LARGE SCALE GENOMIC DNA]</scope>
    <source>
        <strain evidence="3">NBRC 101365</strain>
    </source>
</reference>
<dbReference type="Pfam" id="PF25917">
    <property type="entry name" value="BSH_RND"/>
    <property type="match status" value="1"/>
</dbReference>
<organism evidence="2 3">
    <name type="scientific">Labrys miyagiensis</name>
    <dbReference type="NCBI Taxonomy" id="346912"/>
    <lineage>
        <taxon>Bacteria</taxon>
        <taxon>Pseudomonadati</taxon>
        <taxon>Pseudomonadota</taxon>
        <taxon>Alphaproteobacteria</taxon>
        <taxon>Hyphomicrobiales</taxon>
        <taxon>Xanthobacteraceae</taxon>
        <taxon>Labrys</taxon>
    </lineage>
</organism>
<dbReference type="Gene3D" id="1.10.287.470">
    <property type="entry name" value="Helix hairpin bin"/>
    <property type="match status" value="2"/>
</dbReference>
<accession>A0ABQ6CKA0</accession>
<gene>
    <name evidence="2" type="ORF">GCM10007874_37800</name>
</gene>
<evidence type="ECO:0000313" key="2">
    <source>
        <dbReference type="EMBL" id="GLS20763.1"/>
    </source>
</evidence>
<proteinExistence type="predicted"/>
<comment type="caution">
    <text evidence="2">The sequence shown here is derived from an EMBL/GenBank/DDBJ whole genome shotgun (WGS) entry which is preliminary data.</text>
</comment>
<dbReference type="Gene3D" id="2.40.50.100">
    <property type="match status" value="2"/>
</dbReference>
<dbReference type="Proteomes" id="UP001156882">
    <property type="component" value="Unassembled WGS sequence"/>
</dbReference>